<dbReference type="InterPro" id="IPR004087">
    <property type="entry name" value="KH_dom"/>
</dbReference>
<proteinExistence type="predicted"/>
<dbReference type="OrthoDB" id="6777263at2759"/>
<evidence type="ECO:0000313" key="6">
    <source>
        <dbReference type="RefSeq" id="XP_011211219.1"/>
    </source>
</evidence>
<reference evidence="4" key="1">
    <citation type="journal article" date="2014" name="BMC Genomics">
        <title>Characterizing the developmental transcriptome of the oriental fruit fly, Bactrocera dorsalis (Diptera: Tephritidae) through comparative genomic analysis with Drosophila melanogaster utilizing modENCODE datasets.</title>
        <authorList>
            <person name="Geib S.M."/>
            <person name="Calla B."/>
            <person name="Hall B."/>
            <person name="Hou S."/>
            <person name="Manoukis N.C."/>
        </authorList>
    </citation>
    <scope>NUCLEOTIDE SEQUENCE</scope>
    <source>
        <strain evidence="4">Punador</strain>
    </source>
</reference>
<dbReference type="AlphaFoldDB" id="A0A034WUI7"/>
<sequence length="312" mass="36129">MSEHSDEVSQVTKDGEIDGPRINNFAQKFLDELNEERDRLSNEFPLCALLIEEAIERVCTTGRIPGREYYADVYKQKPIKLVQKVFVPIKQYPKFNFTGKILGPKGNSLRRLQEETQCRIVIKGRNSIRDRAKEEEMRNSGDPRHSHLSKDLFVEISTVATPAEAYARVAYALAEIRKYLVPDKNDDVAQEQLRELMEIDPKSAKQFSKSIYDNKIISSGPSKYLNFVKQYAYQIDPSKEEESEEEYYETRIPKRTIVPAYEYTRAKIVPTTLPYKRPPTASIYGTQMKRFREAPVRPAIRPVAHGVLKRYK</sequence>
<dbReference type="SUPFAM" id="SSF54791">
    <property type="entry name" value="Eukaryotic type KH-domain (KH-domain type I)"/>
    <property type="match status" value="1"/>
</dbReference>
<dbReference type="GO" id="GO:0003729">
    <property type="term" value="F:mRNA binding"/>
    <property type="evidence" value="ECO:0007669"/>
    <property type="project" value="TreeGrafter"/>
</dbReference>
<dbReference type="Proteomes" id="UP001652620">
    <property type="component" value="Unplaced"/>
</dbReference>
<dbReference type="Gene3D" id="3.30.1370.10">
    <property type="entry name" value="K Homology domain, type 1"/>
    <property type="match status" value="1"/>
</dbReference>
<accession>A0A034WUI7</accession>
<evidence type="ECO:0000313" key="4">
    <source>
        <dbReference type="EMBL" id="JAC57453.1"/>
    </source>
</evidence>
<evidence type="ECO:0000256" key="2">
    <source>
        <dbReference type="PROSITE-ProRule" id="PRU00117"/>
    </source>
</evidence>
<dbReference type="SMART" id="SM00322">
    <property type="entry name" value="KH"/>
    <property type="match status" value="1"/>
</dbReference>
<name>A0A034WUI7_BACDO</name>
<protein>
    <submittedName>
        <fullName evidence="4 6">KH domain-containing, RNA-binding, signal transduction-associated protein 2</fullName>
    </submittedName>
</protein>
<evidence type="ECO:0000313" key="5">
    <source>
        <dbReference type="Proteomes" id="UP001652620"/>
    </source>
</evidence>
<dbReference type="CDD" id="cd22384">
    <property type="entry name" value="KH-I_KHDRBS"/>
    <property type="match status" value="1"/>
</dbReference>
<gene>
    <name evidence="4" type="primary">KHDR2</name>
    <name evidence="6 7" type="synonym">LOC105231561</name>
</gene>
<dbReference type="KEGG" id="bdr:105231561"/>
<dbReference type="InterPro" id="IPR055256">
    <property type="entry name" value="KH_1_KHDC4/BBP-like"/>
</dbReference>
<dbReference type="PANTHER" id="PTHR11208">
    <property type="entry name" value="RNA-BINDING PROTEIN RELATED"/>
    <property type="match status" value="1"/>
</dbReference>
<dbReference type="EMBL" id="GAKP01001499">
    <property type="protein sequence ID" value="JAC57453.1"/>
    <property type="molecule type" value="Transcribed_RNA"/>
</dbReference>
<organism evidence="4">
    <name type="scientific">Bactrocera dorsalis</name>
    <name type="common">Oriental fruit fly</name>
    <name type="synonym">Dacus dorsalis</name>
    <dbReference type="NCBI Taxonomy" id="27457"/>
    <lineage>
        <taxon>Eukaryota</taxon>
        <taxon>Metazoa</taxon>
        <taxon>Ecdysozoa</taxon>
        <taxon>Arthropoda</taxon>
        <taxon>Hexapoda</taxon>
        <taxon>Insecta</taxon>
        <taxon>Pterygota</taxon>
        <taxon>Neoptera</taxon>
        <taxon>Endopterygota</taxon>
        <taxon>Diptera</taxon>
        <taxon>Brachycera</taxon>
        <taxon>Muscomorpha</taxon>
        <taxon>Tephritoidea</taxon>
        <taxon>Tephritidae</taxon>
        <taxon>Bactrocera</taxon>
        <taxon>Bactrocera</taxon>
    </lineage>
</organism>
<dbReference type="RefSeq" id="XP_011211219.1">
    <property type="nucleotide sequence ID" value="XM_011212917.3"/>
</dbReference>
<evidence type="ECO:0000259" key="3">
    <source>
        <dbReference type="SMART" id="SM00322"/>
    </source>
</evidence>
<dbReference type="GO" id="GO:0005634">
    <property type="term" value="C:nucleus"/>
    <property type="evidence" value="ECO:0007669"/>
    <property type="project" value="TreeGrafter"/>
</dbReference>
<evidence type="ECO:0000313" key="7">
    <source>
        <dbReference type="RefSeq" id="XP_011211221.1"/>
    </source>
</evidence>
<dbReference type="FunFam" id="3.30.1370.10:FF:000052">
    <property type="entry name" value="Kep1, isoform A"/>
    <property type="match status" value="1"/>
</dbReference>
<dbReference type="RefSeq" id="XP_011211221.1">
    <property type="nucleotide sequence ID" value="XM_011212919.3"/>
</dbReference>
<dbReference type="PANTHER" id="PTHR11208:SF140">
    <property type="entry name" value="GH05812P-RELATED"/>
    <property type="match status" value="1"/>
</dbReference>
<dbReference type="Pfam" id="PF22675">
    <property type="entry name" value="KH-I_KHDC4-BBP"/>
    <property type="match status" value="1"/>
</dbReference>
<dbReference type="GO" id="GO:0000381">
    <property type="term" value="P:regulation of alternative mRNA splicing, via spliceosome"/>
    <property type="evidence" value="ECO:0007669"/>
    <property type="project" value="TreeGrafter"/>
</dbReference>
<feature type="domain" description="K Homology" evidence="3">
    <location>
        <begin position="79"/>
        <end position="178"/>
    </location>
</feature>
<dbReference type="InterPro" id="IPR045071">
    <property type="entry name" value="BBP-like"/>
</dbReference>
<dbReference type="GeneID" id="105231561"/>
<keyword evidence="5" id="KW-1185">Reference proteome</keyword>
<keyword evidence="1 2" id="KW-0694">RNA-binding</keyword>
<reference evidence="6 7" key="2">
    <citation type="submission" date="2025-04" db="UniProtKB">
        <authorList>
            <consortium name="RefSeq"/>
        </authorList>
    </citation>
    <scope>IDENTIFICATION</scope>
    <source>
        <strain evidence="6 7">Punador</strain>
    </source>
</reference>
<dbReference type="PROSITE" id="PS50084">
    <property type="entry name" value="KH_TYPE_1"/>
    <property type="match status" value="1"/>
</dbReference>
<evidence type="ECO:0000256" key="1">
    <source>
        <dbReference type="ARBA" id="ARBA00022884"/>
    </source>
</evidence>
<dbReference type="InterPro" id="IPR036612">
    <property type="entry name" value="KH_dom_type_1_sf"/>
</dbReference>